<evidence type="ECO:0000256" key="1">
    <source>
        <dbReference type="SAM" id="MobiDB-lite"/>
    </source>
</evidence>
<organism evidence="2 3">
    <name type="scientific">Drosophila madeirensis</name>
    <name type="common">Fruit fly</name>
    <dbReference type="NCBI Taxonomy" id="30013"/>
    <lineage>
        <taxon>Eukaryota</taxon>
        <taxon>Metazoa</taxon>
        <taxon>Ecdysozoa</taxon>
        <taxon>Arthropoda</taxon>
        <taxon>Hexapoda</taxon>
        <taxon>Insecta</taxon>
        <taxon>Pterygota</taxon>
        <taxon>Neoptera</taxon>
        <taxon>Endopterygota</taxon>
        <taxon>Diptera</taxon>
        <taxon>Brachycera</taxon>
        <taxon>Muscomorpha</taxon>
        <taxon>Ephydroidea</taxon>
        <taxon>Drosophilidae</taxon>
        <taxon>Drosophila</taxon>
        <taxon>Sophophora</taxon>
    </lineage>
</organism>
<dbReference type="AlphaFoldDB" id="A0AAU9EX58"/>
<protein>
    <recommendedName>
        <fullName evidence="4">HMG box domain-containing protein</fullName>
    </recommendedName>
</protein>
<feature type="region of interest" description="Disordered" evidence="1">
    <location>
        <begin position="89"/>
        <end position="115"/>
    </location>
</feature>
<evidence type="ECO:0008006" key="4">
    <source>
        <dbReference type="Google" id="ProtNLM"/>
    </source>
</evidence>
<accession>A0AAU9EX58</accession>
<evidence type="ECO:0000313" key="3">
    <source>
        <dbReference type="Proteomes" id="UP001500889"/>
    </source>
</evidence>
<sequence>MFTRSAQFNFLREYRKACAGDDVPAQELVREASSAWQALTPEEKSLFEEKEYLSARLAEAGPSAIGITVGLLTAQLSDNLMEMGSKTEIWTKSTTKSKSTKQNPSNSTVSDVDQP</sequence>
<feature type="compositionally biased region" description="Low complexity" evidence="1">
    <location>
        <begin position="89"/>
        <end position="108"/>
    </location>
</feature>
<gene>
    <name evidence="2" type="ORF">DMAD_09440</name>
</gene>
<proteinExistence type="predicted"/>
<dbReference type="Proteomes" id="UP001500889">
    <property type="component" value="Chromosome O"/>
</dbReference>
<reference evidence="2 3" key="1">
    <citation type="submission" date="2024-02" db="EMBL/GenBank/DDBJ databases">
        <title>A chromosome-level genome assembly of Drosophila madeirensis, a fruit fly species endemic to Madeira island.</title>
        <authorList>
            <person name="Tomihara K."/>
            <person name="Llopart A."/>
            <person name="Yamamoto D."/>
        </authorList>
    </citation>
    <scope>NUCLEOTIDE SEQUENCE [LARGE SCALE GENOMIC DNA]</scope>
    <source>
        <strain evidence="2 3">RF1</strain>
    </source>
</reference>
<dbReference type="GO" id="GO:0005634">
    <property type="term" value="C:nucleus"/>
    <property type="evidence" value="ECO:0007669"/>
    <property type="project" value="UniProtKB-ARBA"/>
</dbReference>
<name>A0AAU9EX58_DROMD</name>
<dbReference type="SUPFAM" id="SSF47095">
    <property type="entry name" value="HMG-box"/>
    <property type="match status" value="1"/>
</dbReference>
<dbReference type="InterPro" id="IPR036910">
    <property type="entry name" value="HMG_box_dom_sf"/>
</dbReference>
<dbReference type="CDD" id="cd00084">
    <property type="entry name" value="HMG-box_SF"/>
    <property type="match status" value="1"/>
</dbReference>
<keyword evidence="3" id="KW-1185">Reference proteome</keyword>
<evidence type="ECO:0000313" key="2">
    <source>
        <dbReference type="EMBL" id="BFF91075.1"/>
    </source>
</evidence>
<dbReference type="EMBL" id="AP029263">
    <property type="protein sequence ID" value="BFF91075.1"/>
    <property type="molecule type" value="Genomic_DNA"/>
</dbReference>
<dbReference type="Gene3D" id="1.10.30.10">
    <property type="entry name" value="High mobility group box domain"/>
    <property type="match status" value="1"/>
</dbReference>